<dbReference type="InterPro" id="IPR010624">
    <property type="entry name" value="KaiC_dom"/>
</dbReference>
<dbReference type="InterPro" id="IPR014774">
    <property type="entry name" value="KaiC-like_dom"/>
</dbReference>
<proteinExistence type="predicted"/>
<dbReference type="Proteomes" id="UP000007360">
    <property type="component" value="Unassembled WGS sequence"/>
</dbReference>
<dbReference type="PATRIC" id="fig|1204725.3.peg.2214"/>
<name>K2QXE0_METFP</name>
<evidence type="ECO:0000256" key="1">
    <source>
        <dbReference type="ARBA" id="ARBA00022741"/>
    </source>
</evidence>
<keyword evidence="5" id="KW-1185">Reference proteome</keyword>
<keyword evidence="1" id="KW-0547">Nucleotide-binding</keyword>
<dbReference type="PANTHER" id="PTHR43637:SF3">
    <property type="entry name" value="FLAGELLA-RELATED PROTEIN H-RELATED"/>
    <property type="match status" value="1"/>
</dbReference>
<evidence type="ECO:0000313" key="4">
    <source>
        <dbReference type="EMBL" id="EKF84923.1"/>
    </source>
</evidence>
<accession>K2QXE0</accession>
<dbReference type="SUPFAM" id="SSF52540">
    <property type="entry name" value="P-loop containing nucleoside triphosphate hydrolases"/>
    <property type="match status" value="1"/>
</dbReference>
<protein>
    <submittedName>
        <fullName evidence="4">ATPase</fullName>
    </submittedName>
</protein>
<comment type="caution">
    <text evidence="4">The sequence shown here is derived from an EMBL/GenBank/DDBJ whole genome shotgun (WGS) entry which is preliminary data.</text>
</comment>
<dbReference type="InterPro" id="IPR027417">
    <property type="entry name" value="P-loop_NTPase"/>
</dbReference>
<feature type="domain" description="KaiC" evidence="3">
    <location>
        <begin position="3"/>
        <end position="241"/>
    </location>
</feature>
<dbReference type="AlphaFoldDB" id="K2QXE0"/>
<evidence type="ECO:0000259" key="3">
    <source>
        <dbReference type="PROSITE" id="PS51146"/>
    </source>
</evidence>
<dbReference type="RefSeq" id="WP_004031680.1">
    <property type="nucleotide sequence ID" value="NZ_AMPO01000011.1"/>
</dbReference>
<dbReference type="PROSITE" id="PS51146">
    <property type="entry name" value="KAIC"/>
    <property type="match status" value="1"/>
</dbReference>
<dbReference type="EMBL" id="AMPO01000011">
    <property type="protein sequence ID" value="EKF84923.1"/>
    <property type="molecule type" value="Genomic_DNA"/>
</dbReference>
<dbReference type="Gene3D" id="3.40.50.300">
    <property type="entry name" value="P-loop containing nucleotide triphosphate hydrolases"/>
    <property type="match status" value="1"/>
</dbReference>
<evidence type="ECO:0000313" key="5">
    <source>
        <dbReference type="Proteomes" id="UP000007360"/>
    </source>
</evidence>
<organism evidence="4 5">
    <name type="scientific">Methanobacterium formicicum (strain DSM 3637 / PP1)</name>
    <dbReference type="NCBI Taxonomy" id="1204725"/>
    <lineage>
        <taxon>Archaea</taxon>
        <taxon>Methanobacteriati</taxon>
        <taxon>Methanobacteriota</taxon>
        <taxon>Methanomada group</taxon>
        <taxon>Methanobacteria</taxon>
        <taxon>Methanobacteriales</taxon>
        <taxon>Methanobacteriaceae</taxon>
        <taxon>Methanobacterium</taxon>
    </lineage>
</organism>
<dbReference type="GO" id="GO:0005524">
    <property type="term" value="F:ATP binding"/>
    <property type="evidence" value="ECO:0007669"/>
    <property type="project" value="UniProtKB-KW"/>
</dbReference>
<dbReference type="PANTHER" id="PTHR43637">
    <property type="entry name" value="UPF0273 PROTEIN TM_0370"/>
    <property type="match status" value="1"/>
</dbReference>
<gene>
    <name evidence="4" type="ORF">A994_11017</name>
</gene>
<reference evidence="4 5" key="1">
    <citation type="journal article" date="2012" name="J. Bacteriol.">
        <title>Draft genome sequence of Methanobacterium formicicum DSM 3637, an archaebacterium isolated from the methane producer amoeba Pelomyxa palustris.</title>
        <authorList>
            <person name="Gutierrez G."/>
        </authorList>
    </citation>
    <scope>NUCLEOTIDE SEQUENCE [LARGE SCALE GENOMIC DNA]</scope>
    <source>
        <strain evidence="5">DSM 3637 / PP1</strain>
    </source>
</reference>
<keyword evidence="2" id="KW-0067">ATP-binding</keyword>
<evidence type="ECO:0000256" key="2">
    <source>
        <dbReference type="ARBA" id="ARBA00022840"/>
    </source>
</evidence>
<sequence>MIVRITSGIPGFDELTSPMNDQSPGLGGIPENTVTLIYGPEGVGKSIFCSEFAYNGLSHDEPCLYLTTDLGIEDIYENMLDMGIKIDGYLENEMLHIIDASGSGTEFENSNIYQSSNVKNPTDILVKVTRGLNFITENNPRSRGVIDSVTTILESNDEMLIMRVLKTYILRVKEAGGTAVITHMEGASDPHIEVLIKSMVDNIVKMDGETIIIEAMKGIGKKEAPYHMSKEGITVGKGRSI</sequence>
<dbReference type="OrthoDB" id="27015at2157"/>
<dbReference type="Pfam" id="PF06745">
    <property type="entry name" value="ATPase"/>
    <property type="match status" value="1"/>
</dbReference>